<sequence length="362" mass="40871">MKRGNVPSIFRQAPSGVESFATAAGAIPGSHAIGENGAVVVPARFWVRHDQYQSIKRASGTDDSPGIRKQNAARVLHELRQARSVVENQLQDFQRHLREVEEWMVTLKNDETADVPQQKRRRKHKRPLPFDETMMSPILSDGEADLPSSTLPTFDLDTMDLDLPCTTTECWQFVRAARFFDVLTEDEIQTALAPIDELESEDVETPPPPAALAEKLLAALIDLKSSKPDNTELATMSSKSTSHAIVDENVETLEKEYLKNELAVLALWETSDMQDATVDSIKGDPSLSLDVHIQSLVDEFDRVRQTTNAALSTLRTTVLRNMQRVESSQDTITIKQYRKLAKQKQQARRRRRHLEKKALKHR</sequence>
<comment type="caution">
    <text evidence="1">The sequence shown here is derived from an EMBL/GenBank/DDBJ whole genome shotgun (WGS) entry which is preliminary data.</text>
</comment>
<protein>
    <submittedName>
        <fullName evidence="1">Uncharacterized protein</fullName>
    </submittedName>
</protein>
<evidence type="ECO:0000313" key="1">
    <source>
        <dbReference type="EMBL" id="KAF0725384.1"/>
    </source>
</evidence>
<organism evidence="1 2">
    <name type="scientific">Aphanomyces euteiches</name>
    <dbReference type="NCBI Taxonomy" id="100861"/>
    <lineage>
        <taxon>Eukaryota</taxon>
        <taxon>Sar</taxon>
        <taxon>Stramenopiles</taxon>
        <taxon>Oomycota</taxon>
        <taxon>Saprolegniomycetes</taxon>
        <taxon>Saprolegniales</taxon>
        <taxon>Verrucalvaceae</taxon>
        <taxon>Aphanomyces</taxon>
    </lineage>
</organism>
<reference evidence="1 2" key="1">
    <citation type="submission" date="2019-07" db="EMBL/GenBank/DDBJ databases">
        <title>Genomics analysis of Aphanomyces spp. identifies a new class of oomycete effector associated with host adaptation.</title>
        <authorList>
            <person name="Gaulin E."/>
        </authorList>
    </citation>
    <scope>NUCLEOTIDE SEQUENCE [LARGE SCALE GENOMIC DNA]</scope>
    <source>
        <strain evidence="1 2">ATCC 201684</strain>
    </source>
</reference>
<dbReference type="Proteomes" id="UP000481153">
    <property type="component" value="Unassembled WGS sequence"/>
</dbReference>
<keyword evidence="2" id="KW-1185">Reference proteome</keyword>
<dbReference type="AlphaFoldDB" id="A0A6G0WFT8"/>
<name>A0A6G0WFT8_9STRA</name>
<accession>A0A6G0WFT8</accession>
<evidence type="ECO:0000313" key="2">
    <source>
        <dbReference type="Proteomes" id="UP000481153"/>
    </source>
</evidence>
<dbReference type="VEuPathDB" id="FungiDB:AeMF1_009933"/>
<gene>
    <name evidence="1" type="ORF">Ae201684_016155</name>
</gene>
<dbReference type="EMBL" id="VJMJ01000243">
    <property type="protein sequence ID" value="KAF0725384.1"/>
    <property type="molecule type" value="Genomic_DNA"/>
</dbReference>
<proteinExistence type="predicted"/>